<evidence type="ECO:0000313" key="2">
    <source>
        <dbReference type="Proteomes" id="UP000518266"/>
    </source>
</evidence>
<dbReference type="AlphaFoldDB" id="A0A7J5ZCA2"/>
<keyword evidence="2" id="KW-1185">Reference proteome</keyword>
<sequence>MKQRELSVVLKSEHSTWPDSWTNGASCIRGSTALSESSSIHSNALYQLTKEVSSVGLEPMSSCKEEVCAEESETLLKMCVWKKANKKSERHFLASRPPDILKTLFTAWYAPCQSARQLRIPQCERWRDGISSTRSACSHYALPLKSDTSSPTEQCAALRRAAAAADLWTNSGELSWSLGIMGTTVVIEHLAAFYCGNHQLSLPLHSFFFL</sequence>
<dbReference type="EMBL" id="JAAKFY010000003">
    <property type="protein sequence ID" value="KAF3859414.1"/>
    <property type="molecule type" value="Genomic_DNA"/>
</dbReference>
<comment type="caution">
    <text evidence="1">The sequence shown here is derived from an EMBL/GenBank/DDBJ whole genome shotgun (WGS) entry which is preliminary data.</text>
</comment>
<proteinExistence type="predicted"/>
<organism evidence="1 2">
    <name type="scientific">Dissostichus mawsoni</name>
    <name type="common">Antarctic cod</name>
    <dbReference type="NCBI Taxonomy" id="36200"/>
    <lineage>
        <taxon>Eukaryota</taxon>
        <taxon>Metazoa</taxon>
        <taxon>Chordata</taxon>
        <taxon>Craniata</taxon>
        <taxon>Vertebrata</taxon>
        <taxon>Euteleostomi</taxon>
        <taxon>Actinopterygii</taxon>
        <taxon>Neopterygii</taxon>
        <taxon>Teleostei</taxon>
        <taxon>Neoteleostei</taxon>
        <taxon>Acanthomorphata</taxon>
        <taxon>Eupercaria</taxon>
        <taxon>Perciformes</taxon>
        <taxon>Notothenioidei</taxon>
        <taxon>Nototheniidae</taxon>
        <taxon>Dissostichus</taxon>
    </lineage>
</organism>
<accession>A0A7J5ZCA2</accession>
<name>A0A7J5ZCA2_DISMA</name>
<evidence type="ECO:0000313" key="1">
    <source>
        <dbReference type="EMBL" id="KAF3859414.1"/>
    </source>
</evidence>
<reference evidence="1 2" key="1">
    <citation type="submission" date="2020-03" db="EMBL/GenBank/DDBJ databases">
        <title>Dissostichus mawsoni Genome sequencing and assembly.</title>
        <authorList>
            <person name="Park H."/>
        </authorList>
    </citation>
    <scope>NUCLEOTIDE SEQUENCE [LARGE SCALE GENOMIC DNA]</scope>
    <source>
        <strain evidence="1">DM0001</strain>
        <tissue evidence="1">Muscle</tissue>
    </source>
</reference>
<protein>
    <submittedName>
        <fullName evidence="1">Uncharacterized protein</fullName>
    </submittedName>
</protein>
<gene>
    <name evidence="1" type="ORF">F7725_021813</name>
</gene>
<dbReference type="Proteomes" id="UP000518266">
    <property type="component" value="Unassembled WGS sequence"/>
</dbReference>